<dbReference type="Gene3D" id="3.40.50.300">
    <property type="entry name" value="P-loop containing nucleotide triphosphate hydrolases"/>
    <property type="match status" value="1"/>
</dbReference>
<dbReference type="InterPro" id="IPR027417">
    <property type="entry name" value="P-loop_NTPase"/>
</dbReference>
<dbReference type="PANTHER" id="PTHR11441">
    <property type="entry name" value="THYMIDINE KINASE"/>
    <property type="match status" value="1"/>
</dbReference>
<evidence type="ECO:0000256" key="8">
    <source>
        <dbReference type="PIRSR" id="PIRSR035805-2"/>
    </source>
</evidence>
<comment type="similarity">
    <text evidence="1 10">Belongs to the thymidine kinase family.</text>
</comment>
<keyword evidence="5 9" id="KW-0547">Nucleotide-binding</keyword>
<name>A0A1F7H3G0_9BACT</name>
<keyword evidence="7 9" id="KW-0067">ATP-binding</keyword>
<dbReference type="GO" id="GO:0046104">
    <property type="term" value="P:thymidine metabolic process"/>
    <property type="evidence" value="ECO:0007669"/>
    <property type="project" value="TreeGrafter"/>
</dbReference>
<evidence type="ECO:0000256" key="10">
    <source>
        <dbReference type="RuleBase" id="RU004165"/>
    </source>
</evidence>
<gene>
    <name evidence="11" type="ORF">A3C25_04225</name>
</gene>
<evidence type="ECO:0000313" key="12">
    <source>
        <dbReference type="Proteomes" id="UP000177913"/>
    </source>
</evidence>
<dbReference type="Proteomes" id="UP000177913">
    <property type="component" value="Unassembled WGS sequence"/>
</dbReference>
<keyword evidence="3 9" id="KW-0237">DNA synthesis</keyword>
<keyword evidence="6 9" id="KW-0418">Kinase</keyword>
<dbReference type="Pfam" id="PF00265">
    <property type="entry name" value="TK"/>
    <property type="match status" value="1"/>
</dbReference>
<evidence type="ECO:0000256" key="4">
    <source>
        <dbReference type="ARBA" id="ARBA00022679"/>
    </source>
</evidence>
<keyword evidence="4 9" id="KW-0808">Transferase</keyword>
<dbReference type="Gene3D" id="3.30.60.20">
    <property type="match status" value="1"/>
</dbReference>
<dbReference type="GO" id="GO:0004797">
    <property type="term" value="F:thymidine kinase activity"/>
    <property type="evidence" value="ECO:0007669"/>
    <property type="project" value="UniProtKB-EC"/>
</dbReference>
<evidence type="ECO:0000313" key="11">
    <source>
        <dbReference type="EMBL" id="OGK25907.1"/>
    </source>
</evidence>
<accession>A0A1F7H3G0</accession>
<dbReference type="GO" id="GO:0005524">
    <property type="term" value="F:ATP binding"/>
    <property type="evidence" value="ECO:0007669"/>
    <property type="project" value="UniProtKB-KW"/>
</dbReference>
<dbReference type="PANTHER" id="PTHR11441:SF0">
    <property type="entry name" value="THYMIDINE KINASE, CYTOSOLIC"/>
    <property type="match status" value="1"/>
</dbReference>
<evidence type="ECO:0000256" key="3">
    <source>
        <dbReference type="ARBA" id="ARBA00022634"/>
    </source>
</evidence>
<evidence type="ECO:0000256" key="5">
    <source>
        <dbReference type="ARBA" id="ARBA00022741"/>
    </source>
</evidence>
<evidence type="ECO:0000256" key="9">
    <source>
        <dbReference type="RuleBase" id="RU000544"/>
    </source>
</evidence>
<dbReference type="AlphaFoldDB" id="A0A1F7H3G0"/>
<evidence type="ECO:0000256" key="1">
    <source>
        <dbReference type="ARBA" id="ARBA00007587"/>
    </source>
</evidence>
<dbReference type="EMBL" id="MFZO01000001">
    <property type="protein sequence ID" value="OGK25907.1"/>
    <property type="molecule type" value="Genomic_DNA"/>
</dbReference>
<protein>
    <recommendedName>
        <fullName evidence="2 9">Thymidine kinase</fullName>
        <ecNumber evidence="2 9">2.7.1.21</ecNumber>
    </recommendedName>
</protein>
<reference evidence="11 12" key="1">
    <citation type="journal article" date="2016" name="Nat. Commun.">
        <title>Thousands of microbial genomes shed light on interconnected biogeochemical processes in an aquifer system.</title>
        <authorList>
            <person name="Anantharaman K."/>
            <person name="Brown C.T."/>
            <person name="Hug L.A."/>
            <person name="Sharon I."/>
            <person name="Castelle C.J."/>
            <person name="Probst A.J."/>
            <person name="Thomas B.C."/>
            <person name="Singh A."/>
            <person name="Wilkins M.J."/>
            <person name="Karaoz U."/>
            <person name="Brodie E.L."/>
            <person name="Williams K.H."/>
            <person name="Hubbard S.S."/>
            <person name="Banfield J.F."/>
        </authorList>
    </citation>
    <scope>NUCLEOTIDE SEQUENCE [LARGE SCALE GENOMIC DNA]</scope>
</reference>
<feature type="binding site" evidence="8">
    <location>
        <position position="175"/>
    </location>
    <ligand>
        <name>substrate</name>
    </ligand>
</feature>
<dbReference type="PIRSF" id="PIRSF035805">
    <property type="entry name" value="TK_cell"/>
    <property type="match status" value="1"/>
</dbReference>
<comment type="caution">
    <text evidence="11">The sequence shown here is derived from an EMBL/GenBank/DDBJ whole genome shotgun (WGS) entry which is preliminary data.</text>
</comment>
<evidence type="ECO:0000256" key="2">
    <source>
        <dbReference type="ARBA" id="ARBA00012118"/>
    </source>
</evidence>
<dbReference type="InterPro" id="IPR001267">
    <property type="entry name" value="Thymidine_kinase"/>
</dbReference>
<evidence type="ECO:0000256" key="6">
    <source>
        <dbReference type="ARBA" id="ARBA00022777"/>
    </source>
</evidence>
<evidence type="ECO:0000256" key="7">
    <source>
        <dbReference type="ARBA" id="ARBA00022840"/>
    </source>
</evidence>
<sequence length="190" mass="21754">MGKKGHLTVIAGPMFAGKTSKLITLYRVFTKNGFKVLCFKAEGAEVKNRRGKTNSHDERNLPVIFIENKKPQPILNIVKKENPDKTLIDSVQFFPDSPTKKVVFKLLEQGVDVVLNGLLYDYNRKYFRLMHELFDLADERMELFAICERCGARAKYTERISGGTKRLEATTKAKYIAVCGRHHRIFKGNK</sequence>
<dbReference type="EC" id="2.7.1.21" evidence="2 9"/>
<proteinExistence type="inferred from homology"/>
<organism evidence="11 12">
    <name type="scientific">Candidatus Roizmanbacteria bacterium RIFCSPHIGHO2_02_FULL_38_11</name>
    <dbReference type="NCBI Taxonomy" id="1802039"/>
    <lineage>
        <taxon>Bacteria</taxon>
        <taxon>Candidatus Roizmaniibacteriota</taxon>
    </lineage>
</organism>
<comment type="catalytic activity">
    <reaction evidence="9">
        <text>thymidine + ATP = dTMP + ADP + H(+)</text>
        <dbReference type="Rhea" id="RHEA:19129"/>
        <dbReference type="ChEBI" id="CHEBI:15378"/>
        <dbReference type="ChEBI" id="CHEBI:17748"/>
        <dbReference type="ChEBI" id="CHEBI:30616"/>
        <dbReference type="ChEBI" id="CHEBI:63528"/>
        <dbReference type="ChEBI" id="CHEBI:456216"/>
        <dbReference type="EC" id="2.7.1.21"/>
    </reaction>
</comment>
<dbReference type="GO" id="GO:0071897">
    <property type="term" value="P:DNA biosynthetic process"/>
    <property type="evidence" value="ECO:0007669"/>
    <property type="project" value="UniProtKB-KW"/>
</dbReference>
<dbReference type="SUPFAM" id="SSF52540">
    <property type="entry name" value="P-loop containing nucleoside triphosphate hydrolases"/>
    <property type="match status" value="1"/>
</dbReference>
<dbReference type="GO" id="GO:0005829">
    <property type="term" value="C:cytosol"/>
    <property type="evidence" value="ECO:0007669"/>
    <property type="project" value="TreeGrafter"/>
</dbReference>